<dbReference type="AlphaFoldDB" id="A0A0R3U4L0"/>
<sequence length="73" mass="8389">MKAIKGGHFECVDLLLNYRADLTVRDKYGNSPIHQAVKYGRQNILELLLRNGVDINTHNEVMLESSAKYRFIP</sequence>
<dbReference type="PROSITE" id="PS50297">
    <property type="entry name" value="ANK_REP_REGION"/>
    <property type="match status" value="1"/>
</dbReference>
<organism evidence="4 5">
    <name type="scientific">Mesocestoides corti</name>
    <name type="common">Flatworm</name>
    <dbReference type="NCBI Taxonomy" id="53468"/>
    <lineage>
        <taxon>Eukaryota</taxon>
        <taxon>Metazoa</taxon>
        <taxon>Spiralia</taxon>
        <taxon>Lophotrochozoa</taxon>
        <taxon>Platyhelminthes</taxon>
        <taxon>Cestoda</taxon>
        <taxon>Eucestoda</taxon>
        <taxon>Cyclophyllidea</taxon>
        <taxon>Mesocestoididae</taxon>
        <taxon>Mesocestoides</taxon>
    </lineage>
</organism>
<dbReference type="EMBL" id="UXSR01000208">
    <property type="protein sequence ID" value="VDD75589.1"/>
    <property type="molecule type" value="Genomic_DNA"/>
</dbReference>
<dbReference type="PANTHER" id="PTHR24198">
    <property type="entry name" value="ANKYRIN REPEAT AND PROTEIN KINASE DOMAIN-CONTAINING PROTEIN"/>
    <property type="match status" value="1"/>
</dbReference>
<feature type="repeat" description="ANK" evidence="3">
    <location>
        <begin position="28"/>
        <end position="60"/>
    </location>
</feature>
<keyword evidence="5" id="KW-1185">Reference proteome</keyword>
<evidence type="ECO:0000256" key="1">
    <source>
        <dbReference type="ARBA" id="ARBA00022737"/>
    </source>
</evidence>
<dbReference type="SMART" id="SM00248">
    <property type="entry name" value="ANK"/>
    <property type="match status" value="2"/>
</dbReference>
<dbReference type="Proteomes" id="UP000267029">
    <property type="component" value="Unassembled WGS sequence"/>
</dbReference>
<dbReference type="Gene3D" id="1.25.40.20">
    <property type="entry name" value="Ankyrin repeat-containing domain"/>
    <property type="match status" value="2"/>
</dbReference>
<dbReference type="Pfam" id="PF12796">
    <property type="entry name" value="Ank_2"/>
    <property type="match status" value="1"/>
</dbReference>
<gene>
    <name evidence="4" type="ORF">MCOS_LOCUS1592</name>
</gene>
<dbReference type="SUPFAM" id="SSF48403">
    <property type="entry name" value="Ankyrin repeat"/>
    <property type="match status" value="1"/>
</dbReference>
<dbReference type="OrthoDB" id="6066131at2759"/>
<keyword evidence="1" id="KW-0677">Repeat</keyword>
<keyword evidence="2 3" id="KW-0040">ANK repeat</keyword>
<dbReference type="InterPro" id="IPR002110">
    <property type="entry name" value="Ankyrin_rpt"/>
</dbReference>
<evidence type="ECO:0000256" key="2">
    <source>
        <dbReference type="ARBA" id="ARBA00023043"/>
    </source>
</evidence>
<accession>A0A0R3U4L0</accession>
<dbReference type="STRING" id="53468.A0A0R3U4L0"/>
<dbReference type="PANTHER" id="PTHR24198:SF165">
    <property type="entry name" value="ANKYRIN REPEAT-CONTAINING PROTEIN-RELATED"/>
    <property type="match status" value="1"/>
</dbReference>
<reference evidence="4 5" key="1">
    <citation type="submission" date="2018-10" db="EMBL/GenBank/DDBJ databases">
        <authorList>
            <consortium name="Pathogen Informatics"/>
        </authorList>
    </citation>
    <scope>NUCLEOTIDE SEQUENCE [LARGE SCALE GENOMIC DNA]</scope>
</reference>
<dbReference type="InterPro" id="IPR036770">
    <property type="entry name" value="Ankyrin_rpt-contain_sf"/>
</dbReference>
<evidence type="ECO:0000313" key="4">
    <source>
        <dbReference type="EMBL" id="VDD75589.1"/>
    </source>
</evidence>
<protein>
    <submittedName>
        <fullName evidence="4">Uncharacterized protein</fullName>
    </submittedName>
</protein>
<evidence type="ECO:0000256" key="3">
    <source>
        <dbReference type="PROSITE-ProRule" id="PRU00023"/>
    </source>
</evidence>
<dbReference type="PROSITE" id="PS50088">
    <property type="entry name" value="ANK_REPEAT"/>
    <property type="match status" value="2"/>
</dbReference>
<evidence type="ECO:0000313" key="5">
    <source>
        <dbReference type="Proteomes" id="UP000267029"/>
    </source>
</evidence>
<proteinExistence type="predicted"/>
<name>A0A0R3U4L0_MESCO</name>
<feature type="repeat" description="ANK" evidence="3">
    <location>
        <begin position="1"/>
        <end position="27"/>
    </location>
</feature>